<dbReference type="RefSeq" id="WP_013421724.1">
    <property type="nucleotide sequence ID" value="NC_014666.1"/>
</dbReference>
<dbReference type="OrthoDB" id="3286208at2"/>
<name>E3JB72_PSEI1</name>
<accession>E3JB72</accession>
<dbReference type="KEGG" id="fri:FraEuI1c_0520"/>
<sequence length="752" mass="82087">MFGAALHAARVVFKVSGGNLNFGSQFTGTAGAAGAGSGGVPGIISQPELARVVGAFVAAPCHGQLYKKLADNHLVVLRAAPGWGRTATAEYLLYECLTTSSGHPPSPVPRGLDLHPAAVAQVRISRLNASTDLRGLTSDHLRPAGDEENPQPGGLLLDVATPHGAGLLRGSDLERLANVLRANRDYLVVTVDAGTVFGDELDEFLIDADEPPPAIRVVARHAARRLGRPYPDVLDEARESTELSGLVDQLVGEGYSAAGLAQLGRIWAEQGSERGSQKATDTLRQWVTDFIEARFADWLAAPGQDPEHRAFVIALAVFDGMPYAKVTRLARDLEDRMLIASRRFLRPAPLETWGFDPAPHERSDPYASQPLFTRPRSGRLAAASAEVRVGTETTRYGSTETEVVAFTCANYPSRILFWLWTEQDALHSVLLRWLAALGEDTDPAVRAHAAAAVGVLASWSFDEILLRVLLPWADDDLPWQRGAVAAALSLALDWRPGLAPVVIEMLRDWKMHTQHPARRLAAIRVWGTSLGPFDPDVALDQLAYLMAPLEDAEEDENPEDVDLNVIDNVSLSVFEIFSAPLIAVHGETDRPTRPGGATDAVLRRLGVWTEPGSGPTQRFAGILAFLRLALHLRLGVDSPGQGSPALLTLCMPGRGDRLTLRRIAELWRRALDEPATNQLALDCLRQWTADTEADDDLARTTFAHLVWESLRSRADFDRLQREFRRWEKRWPRTCQVVLATIERSTNGDSGGL</sequence>
<dbReference type="AlphaFoldDB" id="E3JB72"/>
<protein>
    <submittedName>
        <fullName evidence="1">Apoptosis regulator Bcl-2 protein BH</fullName>
    </submittedName>
</protein>
<dbReference type="EMBL" id="CP002299">
    <property type="protein sequence ID" value="ADP78602.1"/>
    <property type="molecule type" value="Genomic_DNA"/>
</dbReference>
<dbReference type="InterPro" id="IPR011989">
    <property type="entry name" value="ARM-like"/>
</dbReference>
<dbReference type="HOGENOM" id="CLU_361951_0_0_11"/>
<dbReference type="InParanoid" id="E3JB72"/>
<dbReference type="Gene3D" id="1.25.10.10">
    <property type="entry name" value="Leucine-rich Repeat Variant"/>
    <property type="match status" value="1"/>
</dbReference>
<dbReference type="SUPFAM" id="SSF48371">
    <property type="entry name" value="ARM repeat"/>
    <property type="match status" value="1"/>
</dbReference>
<proteinExistence type="predicted"/>
<reference evidence="1 2" key="1">
    <citation type="submission" date="2010-10" db="EMBL/GenBank/DDBJ databases">
        <title>Complete sequence of Frankia sp. EuI1c.</title>
        <authorList>
            <consortium name="US DOE Joint Genome Institute"/>
            <person name="Lucas S."/>
            <person name="Copeland A."/>
            <person name="Lapidus A."/>
            <person name="Cheng J.-F."/>
            <person name="Bruce D."/>
            <person name="Goodwin L."/>
            <person name="Pitluck S."/>
            <person name="Chertkov O."/>
            <person name="Detter J.C."/>
            <person name="Han C."/>
            <person name="Tapia R."/>
            <person name="Land M."/>
            <person name="Hauser L."/>
            <person name="Jeffries C."/>
            <person name="Kyrpides N."/>
            <person name="Ivanova N."/>
            <person name="Mikhailova N."/>
            <person name="Beauchemin N."/>
            <person name="Sen A."/>
            <person name="Sur S.A."/>
            <person name="Gtari M."/>
            <person name="Wall L."/>
            <person name="Tisa L."/>
            <person name="Woyke T."/>
        </authorList>
    </citation>
    <scope>NUCLEOTIDE SEQUENCE [LARGE SCALE GENOMIC DNA]</scope>
    <source>
        <strain evidence="2">DSM 45817 / CECT 9037 / EuI1c</strain>
    </source>
</reference>
<evidence type="ECO:0000313" key="1">
    <source>
        <dbReference type="EMBL" id="ADP78602.1"/>
    </source>
</evidence>
<dbReference type="Proteomes" id="UP000002484">
    <property type="component" value="Chromosome"/>
</dbReference>
<evidence type="ECO:0000313" key="2">
    <source>
        <dbReference type="Proteomes" id="UP000002484"/>
    </source>
</evidence>
<dbReference type="eggNOG" id="ENOG50331MC">
    <property type="taxonomic scope" value="Bacteria"/>
</dbReference>
<dbReference type="InterPro" id="IPR016024">
    <property type="entry name" value="ARM-type_fold"/>
</dbReference>
<keyword evidence="2" id="KW-1185">Reference proteome</keyword>
<organism evidence="1 2">
    <name type="scientific">Pseudofrankia inefficax (strain DSM 45817 / CECT 9037 / DDB 130130 / EuI1c)</name>
    <name type="common">Frankia inefficax</name>
    <dbReference type="NCBI Taxonomy" id="298654"/>
    <lineage>
        <taxon>Bacteria</taxon>
        <taxon>Bacillati</taxon>
        <taxon>Actinomycetota</taxon>
        <taxon>Actinomycetes</taxon>
        <taxon>Frankiales</taxon>
        <taxon>Frankiaceae</taxon>
        <taxon>Pseudofrankia</taxon>
    </lineage>
</organism>
<dbReference type="STRING" id="298654.FraEuI1c_0520"/>
<gene>
    <name evidence="1" type="ordered locus">FraEuI1c_0520</name>
</gene>